<dbReference type="KEGG" id="psti:SOO65_18375"/>
<dbReference type="RefSeq" id="WP_321393869.1">
    <property type="nucleotide sequence ID" value="NZ_CP139487.1"/>
</dbReference>
<dbReference type="InterPro" id="IPR029063">
    <property type="entry name" value="SAM-dependent_MTases_sf"/>
</dbReference>
<evidence type="ECO:0000256" key="3">
    <source>
        <dbReference type="ARBA" id="ARBA00022691"/>
    </source>
</evidence>
<dbReference type="EMBL" id="CP139487">
    <property type="protein sequence ID" value="WPU64664.1"/>
    <property type="molecule type" value="Genomic_DNA"/>
</dbReference>
<dbReference type="CDD" id="cd02440">
    <property type="entry name" value="AdoMet_MTases"/>
    <property type="match status" value="1"/>
</dbReference>
<keyword evidence="1 5" id="KW-0489">Methyltransferase</keyword>
<dbReference type="Gene3D" id="3.30.750.80">
    <property type="entry name" value="RNA methyltransferase domain (HRMD) like"/>
    <property type="match status" value="1"/>
</dbReference>
<keyword evidence="3" id="KW-0949">S-adenosyl-L-methionine</keyword>
<dbReference type="PANTHER" id="PTHR43042">
    <property type="entry name" value="SAM-DEPENDENT METHYLTRANSFERASE"/>
    <property type="match status" value="1"/>
</dbReference>
<sequence length="323" mass="37940">MKGNTVTADPTALKNRLTKNVKKLKSYLNKNQIEAYRLYNKDIPEYPYLIDVYGKQAVIYEQGKKLNDEEQAIRENHQRDIEIAIEEVLKIPKADQHFKIREKQKGKEQYQSLDAKSTEFFEVKEPPFKFLVNLERYLDTGLFLDHRPLRQYLYNNSKDKRVLNLFCYTGSISVAAAKGGGKVTSIDMSNTYLDWAYENFLINDLNPKEHVFYQADVLKELIVRKEKGELFDIIVLDPPSFSNSKRMEEDLDIERDHPILIRDTMQLLAPGGTLFFSTNKRKFELHRIIGDNYKVKEISQWTIPQDFHQSNIHRAFTIERHQS</sequence>
<evidence type="ECO:0000259" key="4">
    <source>
        <dbReference type="Pfam" id="PF10672"/>
    </source>
</evidence>
<organism evidence="5 6">
    <name type="scientific">Peredibacter starrii</name>
    <dbReference type="NCBI Taxonomy" id="28202"/>
    <lineage>
        <taxon>Bacteria</taxon>
        <taxon>Pseudomonadati</taxon>
        <taxon>Bdellovibrionota</taxon>
        <taxon>Bacteriovoracia</taxon>
        <taxon>Bacteriovoracales</taxon>
        <taxon>Bacteriovoracaceae</taxon>
        <taxon>Peredibacter</taxon>
    </lineage>
</organism>
<dbReference type="SUPFAM" id="SSF53335">
    <property type="entry name" value="S-adenosyl-L-methionine-dependent methyltransferases"/>
    <property type="match status" value="1"/>
</dbReference>
<evidence type="ECO:0000313" key="5">
    <source>
        <dbReference type="EMBL" id="WPU64664.1"/>
    </source>
</evidence>
<feature type="domain" description="S-adenosylmethionine-dependent methyltransferase" evidence="4">
    <location>
        <begin position="96"/>
        <end position="280"/>
    </location>
</feature>
<gene>
    <name evidence="5" type="ORF">SOO65_18375</name>
</gene>
<protein>
    <submittedName>
        <fullName evidence="5">Class I SAM-dependent methyltransferase</fullName>
        <ecNumber evidence="5">2.1.1.-</ecNumber>
    </submittedName>
</protein>
<dbReference type="Pfam" id="PF10672">
    <property type="entry name" value="Methyltrans_SAM"/>
    <property type="match status" value="1"/>
</dbReference>
<dbReference type="InterPro" id="IPR019614">
    <property type="entry name" value="SAM-dep_methyl-trfase"/>
</dbReference>
<keyword evidence="2 5" id="KW-0808">Transferase</keyword>
<keyword evidence="6" id="KW-1185">Reference proteome</keyword>
<dbReference type="PANTHER" id="PTHR43042:SF3">
    <property type="entry name" value="RIBOSOMAL RNA LARGE SUBUNIT METHYLTRANSFERASE YWBD-RELATED"/>
    <property type="match status" value="1"/>
</dbReference>
<evidence type="ECO:0000313" key="6">
    <source>
        <dbReference type="Proteomes" id="UP001324634"/>
    </source>
</evidence>
<dbReference type="AlphaFoldDB" id="A0AAX4HN03"/>
<proteinExistence type="predicted"/>
<dbReference type="Proteomes" id="UP001324634">
    <property type="component" value="Chromosome"/>
</dbReference>
<dbReference type="EC" id="2.1.1.-" evidence="5"/>
<reference evidence="5 6" key="1">
    <citation type="submission" date="2023-11" db="EMBL/GenBank/DDBJ databases">
        <title>Peredibacter starrii A3.12.</title>
        <authorList>
            <person name="Mitchell R.J."/>
        </authorList>
    </citation>
    <scope>NUCLEOTIDE SEQUENCE [LARGE SCALE GENOMIC DNA]</scope>
    <source>
        <strain evidence="5 6">A3.12</strain>
    </source>
</reference>
<accession>A0AAX4HN03</accession>
<dbReference type="Gene3D" id="3.40.50.150">
    <property type="entry name" value="Vaccinia Virus protein VP39"/>
    <property type="match status" value="1"/>
</dbReference>
<evidence type="ECO:0000256" key="2">
    <source>
        <dbReference type="ARBA" id="ARBA00022679"/>
    </source>
</evidence>
<dbReference type="GO" id="GO:0032259">
    <property type="term" value="P:methylation"/>
    <property type="evidence" value="ECO:0007669"/>
    <property type="project" value="UniProtKB-KW"/>
</dbReference>
<evidence type="ECO:0000256" key="1">
    <source>
        <dbReference type="ARBA" id="ARBA00022603"/>
    </source>
</evidence>
<name>A0AAX4HN03_9BACT</name>
<dbReference type="GO" id="GO:0008168">
    <property type="term" value="F:methyltransferase activity"/>
    <property type="evidence" value="ECO:0007669"/>
    <property type="project" value="UniProtKB-KW"/>
</dbReference>